<accession>A0ACB9F194</accession>
<evidence type="ECO:0000313" key="1">
    <source>
        <dbReference type="EMBL" id="KAI3765054.1"/>
    </source>
</evidence>
<keyword evidence="2" id="KW-1185">Reference proteome</keyword>
<proteinExistence type="predicted"/>
<organism evidence="1 2">
    <name type="scientific">Cichorium intybus</name>
    <name type="common">Chicory</name>
    <dbReference type="NCBI Taxonomy" id="13427"/>
    <lineage>
        <taxon>Eukaryota</taxon>
        <taxon>Viridiplantae</taxon>
        <taxon>Streptophyta</taxon>
        <taxon>Embryophyta</taxon>
        <taxon>Tracheophyta</taxon>
        <taxon>Spermatophyta</taxon>
        <taxon>Magnoliopsida</taxon>
        <taxon>eudicotyledons</taxon>
        <taxon>Gunneridae</taxon>
        <taxon>Pentapetalae</taxon>
        <taxon>asterids</taxon>
        <taxon>campanulids</taxon>
        <taxon>Asterales</taxon>
        <taxon>Asteraceae</taxon>
        <taxon>Cichorioideae</taxon>
        <taxon>Cichorieae</taxon>
        <taxon>Cichoriinae</taxon>
        <taxon>Cichorium</taxon>
    </lineage>
</organism>
<reference evidence="1 2" key="2">
    <citation type="journal article" date="2022" name="Mol. Ecol. Resour.">
        <title>The genomes of chicory, endive, great burdock and yacon provide insights into Asteraceae paleo-polyploidization history and plant inulin production.</title>
        <authorList>
            <person name="Fan W."/>
            <person name="Wang S."/>
            <person name="Wang H."/>
            <person name="Wang A."/>
            <person name="Jiang F."/>
            <person name="Liu H."/>
            <person name="Zhao H."/>
            <person name="Xu D."/>
            <person name="Zhang Y."/>
        </authorList>
    </citation>
    <scope>NUCLEOTIDE SEQUENCE [LARGE SCALE GENOMIC DNA]</scope>
    <source>
        <strain evidence="2">cv. Punajuju</strain>
        <tissue evidence="1">Leaves</tissue>
    </source>
</reference>
<comment type="caution">
    <text evidence="1">The sequence shown here is derived from an EMBL/GenBank/DDBJ whole genome shotgun (WGS) entry which is preliminary data.</text>
</comment>
<evidence type="ECO:0000313" key="2">
    <source>
        <dbReference type="Proteomes" id="UP001055811"/>
    </source>
</evidence>
<dbReference type="EMBL" id="CM042011">
    <property type="protein sequence ID" value="KAI3765054.1"/>
    <property type="molecule type" value="Genomic_DNA"/>
</dbReference>
<reference evidence="2" key="1">
    <citation type="journal article" date="2022" name="Mol. Ecol. Resour.">
        <title>The genomes of chicory, endive, great burdock and yacon provide insights into Asteraceae palaeo-polyploidization history and plant inulin production.</title>
        <authorList>
            <person name="Fan W."/>
            <person name="Wang S."/>
            <person name="Wang H."/>
            <person name="Wang A."/>
            <person name="Jiang F."/>
            <person name="Liu H."/>
            <person name="Zhao H."/>
            <person name="Xu D."/>
            <person name="Zhang Y."/>
        </authorList>
    </citation>
    <scope>NUCLEOTIDE SEQUENCE [LARGE SCALE GENOMIC DNA]</scope>
    <source>
        <strain evidence="2">cv. Punajuju</strain>
    </source>
</reference>
<protein>
    <submittedName>
        <fullName evidence="1">Uncharacterized protein</fullName>
    </submittedName>
</protein>
<dbReference type="Proteomes" id="UP001055811">
    <property type="component" value="Linkage Group LG03"/>
</dbReference>
<name>A0ACB9F194_CICIN</name>
<gene>
    <name evidence="1" type="ORF">L2E82_15078</name>
</gene>
<sequence length="87" mass="9972">MSTFISSNRGRAKKKEKSHLQLRLADFEKRGWGDCGGGCRGNDPNDDLQNERRDRRGGMGRRIGESKEVEYRCLKHYKKQSAEGQLS</sequence>